<dbReference type="Proteomes" id="UP000589620">
    <property type="component" value="Unassembled WGS sequence"/>
</dbReference>
<name>A0A852T2F4_9MICO</name>
<dbReference type="SUPFAM" id="SSF81442">
    <property type="entry name" value="Cytochrome c oxidase subunit I-like"/>
    <property type="match status" value="1"/>
</dbReference>
<feature type="transmembrane region" description="Helical" evidence="1">
    <location>
        <begin position="49"/>
        <end position="79"/>
    </location>
</feature>
<evidence type="ECO:0000256" key="1">
    <source>
        <dbReference type="SAM" id="Phobius"/>
    </source>
</evidence>
<proteinExistence type="predicted"/>
<evidence type="ECO:0000313" key="2">
    <source>
        <dbReference type="EMBL" id="NYD75798.1"/>
    </source>
</evidence>
<keyword evidence="1" id="KW-1133">Transmembrane helix</keyword>
<protein>
    <submittedName>
        <fullName evidence="2">Heme/copper-type cytochrome/quinol oxidase subunit 1</fullName>
    </submittedName>
</protein>
<keyword evidence="3" id="KW-1185">Reference proteome</keyword>
<evidence type="ECO:0000313" key="3">
    <source>
        <dbReference type="Proteomes" id="UP000589620"/>
    </source>
</evidence>
<organism evidence="2 3">
    <name type="scientific">Leifsonia soli</name>
    <dbReference type="NCBI Taxonomy" id="582665"/>
    <lineage>
        <taxon>Bacteria</taxon>
        <taxon>Bacillati</taxon>
        <taxon>Actinomycetota</taxon>
        <taxon>Actinomycetes</taxon>
        <taxon>Micrococcales</taxon>
        <taxon>Microbacteriaceae</taxon>
        <taxon>Leifsonia</taxon>
    </lineage>
</organism>
<dbReference type="AlphaFoldDB" id="A0A852T2F4"/>
<keyword evidence="1" id="KW-0472">Membrane</keyword>
<reference evidence="2 3" key="1">
    <citation type="submission" date="2020-07" db="EMBL/GenBank/DDBJ databases">
        <title>Sequencing the genomes of 1000 actinobacteria strains.</title>
        <authorList>
            <person name="Klenk H.-P."/>
        </authorList>
    </citation>
    <scope>NUCLEOTIDE SEQUENCE [LARGE SCALE GENOMIC DNA]</scope>
    <source>
        <strain evidence="2 3">DSM 23871</strain>
    </source>
</reference>
<keyword evidence="1" id="KW-0812">Transmembrane</keyword>
<sequence length="89" mass="9203">MRRRIVVLALLVAAVVLILVGAAIALLSPVDFGWTAYAPLSGESFSFTGMYPLTAARAAGMGTAVAGLLVIAGVTGWTLGRRSTRRGAR</sequence>
<dbReference type="RefSeq" id="WP_179457611.1">
    <property type="nucleotide sequence ID" value="NZ_BAAAPX010000001.1"/>
</dbReference>
<accession>A0A852T2F4</accession>
<gene>
    <name evidence="2" type="ORF">BJ963_003317</name>
</gene>
<dbReference type="InterPro" id="IPR036927">
    <property type="entry name" value="Cyt_c_oxase-like_su1_sf"/>
</dbReference>
<dbReference type="EMBL" id="JACCBJ010000001">
    <property type="protein sequence ID" value="NYD75798.1"/>
    <property type="molecule type" value="Genomic_DNA"/>
</dbReference>
<comment type="caution">
    <text evidence="2">The sequence shown here is derived from an EMBL/GenBank/DDBJ whole genome shotgun (WGS) entry which is preliminary data.</text>
</comment>